<proteinExistence type="predicted"/>
<protein>
    <recommendedName>
        <fullName evidence="4">Senescence domain-containing protein</fullName>
    </recommendedName>
</protein>
<organism evidence="2 3">
    <name type="scientific">Crenobacter oryzisoli</name>
    <dbReference type="NCBI Taxonomy" id="3056844"/>
    <lineage>
        <taxon>Bacteria</taxon>
        <taxon>Pseudomonadati</taxon>
        <taxon>Pseudomonadota</taxon>
        <taxon>Betaproteobacteria</taxon>
        <taxon>Neisseriales</taxon>
        <taxon>Neisseriaceae</taxon>
        <taxon>Crenobacter</taxon>
    </lineage>
</organism>
<sequence length="51" mass="5236">MHAAKKTGEVAQEAAHGTTHAAKAVGHGVVSKAREGYQAAKRAVHKAMQSA</sequence>
<evidence type="ECO:0000313" key="3">
    <source>
        <dbReference type="Proteomes" id="UP001168540"/>
    </source>
</evidence>
<evidence type="ECO:0008006" key="4">
    <source>
        <dbReference type="Google" id="ProtNLM"/>
    </source>
</evidence>
<dbReference type="Proteomes" id="UP001168540">
    <property type="component" value="Unassembled WGS sequence"/>
</dbReference>
<reference evidence="2" key="1">
    <citation type="submission" date="2023-06" db="EMBL/GenBank/DDBJ databases">
        <authorList>
            <person name="Zhang S."/>
        </authorList>
    </citation>
    <scope>NUCLEOTIDE SEQUENCE</scope>
    <source>
        <strain evidence="2">SG2303</strain>
    </source>
</reference>
<evidence type="ECO:0000256" key="1">
    <source>
        <dbReference type="SAM" id="MobiDB-lite"/>
    </source>
</evidence>
<evidence type="ECO:0000313" key="2">
    <source>
        <dbReference type="EMBL" id="MDN0074424.1"/>
    </source>
</evidence>
<dbReference type="RefSeq" id="WP_289828994.1">
    <property type="nucleotide sequence ID" value="NZ_JAUEDK010000007.1"/>
</dbReference>
<keyword evidence="3" id="KW-1185">Reference proteome</keyword>
<dbReference type="EMBL" id="JAUEDK010000007">
    <property type="protein sequence ID" value="MDN0074424.1"/>
    <property type="molecule type" value="Genomic_DNA"/>
</dbReference>
<name>A0ABT7XLG3_9NEIS</name>
<feature type="region of interest" description="Disordered" evidence="1">
    <location>
        <begin position="1"/>
        <end position="27"/>
    </location>
</feature>
<comment type="caution">
    <text evidence="2">The sequence shown here is derived from an EMBL/GenBank/DDBJ whole genome shotgun (WGS) entry which is preliminary data.</text>
</comment>
<accession>A0ABT7XLG3</accession>
<gene>
    <name evidence="2" type="ORF">QU481_05885</name>
</gene>